<dbReference type="InterPro" id="IPR011044">
    <property type="entry name" value="Quino_amine_DH_bsu"/>
</dbReference>
<evidence type="ECO:0000259" key="2">
    <source>
        <dbReference type="Pfam" id="PF08553"/>
    </source>
</evidence>
<dbReference type="GO" id="GO:0005634">
    <property type="term" value="C:nucleus"/>
    <property type="evidence" value="ECO:0007669"/>
    <property type="project" value="TreeGrafter"/>
</dbReference>
<feature type="domain" description="Vid27 PH-like" evidence="3">
    <location>
        <begin position="47"/>
        <end position="160"/>
    </location>
</feature>
<accession>A0A0G4IST2</accession>
<sequence length="574" mass="63162">MLSWASSLFGGGGGASQDTGAGAGDVRDEPRADVRDEPRAPPDPKAASARGRLERYDPASGTFSPVLDSAQVSMFRTDPAGSPFAYTFVVADDKGAVQVSQAVDHGMQVQFNRNAHSMVWVLSLGAPDDLDADLVSLSFVFADPSEEDKFKMAIATRLYEASRQESFEKTVKSADSAWVLNANADVDDTLPPGEPMEFDSDWGSNDDDDDDDDAGQQQDADESRRVMVTPPRARDDRRSSVFMKNSQLAVGMGSDRSFVVRGSDVGVFKHGRDGMQYMASIDQVRGSDGSVFSPTKVMLHDRDRKMLMLRADRDNSIVEYDLETQQIVQEYNAGDDNKIRDIGPESRFAQMTGTEMITGLNRNSLFAMDPRINATNKVVQDFTYTANPHMSCVSSTGASQYAVGSDKGEIRMFSAIGKRAKTLLPGLGHAITAVDVSADGQWLLATTDRYIMLVSTLLDDGRTGFQVSMGKSKPVPIKLQLSPQDLVKHGIREVRFRRATFDMPGDSKEQFIVSATGNLLVTWKMKDVQRGRLNDYTVKVYDESVVADQFRYGHSDVVVALPDDVKRARFRNRK</sequence>
<protein>
    <recommendedName>
        <fullName evidence="8">Vacuolar import/degradation Vid27 C-terminal domain-containing protein</fullName>
    </recommendedName>
</protein>
<name>A0A0G4IST2_PLABS</name>
<dbReference type="SUPFAM" id="SSF50969">
    <property type="entry name" value="YVTN repeat-like/Quinoprotein amine dehydrogenase"/>
    <property type="match status" value="1"/>
</dbReference>
<dbReference type="AlphaFoldDB" id="A0A0G4IST2"/>
<dbReference type="InterPro" id="IPR015943">
    <property type="entry name" value="WD40/YVTN_repeat-like_dom_sf"/>
</dbReference>
<reference evidence="5 7" key="2">
    <citation type="submission" date="2018-03" db="EMBL/GenBank/DDBJ databases">
        <authorList>
            <person name="Fogelqvist J."/>
        </authorList>
    </citation>
    <scope>NUCLEOTIDE SEQUENCE [LARGE SCALE GENOMIC DNA]</scope>
</reference>
<dbReference type="InterPro" id="IPR013863">
    <property type="entry name" value="VID27_C"/>
</dbReference>
<dbReference type="PANTHER" id="PTHR31913:SF0">
    <property type="entry name" value="VACUOLAR IMPORT AND DEGRADATION PROTEIN 27"/>
    <property type="match status" value="1"/>
</dbReference>
<dbReference type="InterPro" id="IPR040768">
    <property type="entry name" value="Vid27_PH"/>
</dbReference>
<evidence type="ECO:0000313" key="6">
    <source>
        <dbReference type="Proteomes" id="UP000039324"/>
    </source>
</evidence>
<dbReference type="OrthoDB" id="10251113at2759"/>
<evidence type="ECO:0000313" key="4">
    <source>
        <dbReference type="EMBL" id="CEO98325.1"/>
    </source>
</evidence>
<dbReference type="PANTHER" id="PTHR31913">
    <property type="entry name" value="VACUOLAR IMPORT AND DEGRADATION PROTEIN 27"/>
    <property type="match status" value="1"/>
</dbReference>
<geneLocation type="mitochondrion" evidence="5"/>
<feature type="domain" description="Vacuolar import/degradation Vid27 C-terminal" evidence="2">
    <location>
        <begin position="244"/>
        <end position="569"/>
    </location>
</feature>
<feature type="region of interest" description="Disordered" evidence="1">
    <location>
        <begin position="184"/>
        <end position="240"/>
    </location>
</feature>
<dbReference type="InterPro" id="IPR040458">
    <property type="entry name" value="Vid27"/>
</dbReference>
<evidence type="ECO:0000313" key="5">
    <source>
        <dbReference type="EMBL" id="SPQ94410.1"/>
    </source>
</evidence>
<gene>
    <name evidence="4" type="ORF">PBRA_006439</name>
    <name evidence="5" type="ORF">PLBR_LOCUS1625</name>
</gene>
<feature type="region of interest" description="Disordered" evidence="1">
    <location>
        <begin position="1"/>
        <end position="57"/>
    </location>
</feature>
<evidence type="ECO:0000259" key="3">
    <source>
        <dbReference type="Pfam" id="PF17747"/>
    </source>
</evidence>
<keyword evidence="5" id="KW-0496">Mitochondrion</keyword>
<dbReference type="OMA" id="NCICELA"/>
<feature type="compositionally biased region" description="Basic and acidic residues" evidence="1">
    <location>
        <begin position="25"/>
        <end position="42"/>
    </location>
</feature>
<dbReference type="EMBL" id="CDSF01000084">
    <property type="protein sequence ID" value="CEO98325.1"/>
    <property type="molecule type" value="Genomic_DNA"/>
</dbReference>
<dbReference type="GO" id="GO:0005737">
    <property type="term" value="C:cytoplasm"/>
    <property type="evidence" value="ECO:0007669"/>
    <property type="project" value="TreeGrafter"/>
</dbReference>
<dbReference type="Pfam" id="PF08553">
    <property type="entry name" value="VID27"/>
    <property type="match status" value="1"/>
</dbReference>
<evidence type="ECO:0000313" key="7">
    <source>
        <dbReference type="Proteomes" id="UP000290189"/>
    </source>
</evidence>
<dbReference type="Proteomes" id="UP000290189">
    <property type="component" value="Unassembled WGS sequence"/>
</dbReference>
<dbReference type="Proteomes" id="UP000039324">
    <property type="component" value="Unassembled WGS sequence"/>
</dbReference>
<reference evidence="4 6" key="1">
    <citation type="submission" date="2015-02" db="EMBL/GenBank/DDBJ databases">
        <authorList>
            <person name="Chooi Y.-H."/>
        </authorList>
    </citation>
    <scope>NUCLEOTIDE SEQUENCE [LARGE SCALE GENOMIC DNA]</scope>
    <source>
        <strain evidence="4">E3</strain>
    </source>
</reference>
<evidence type="ECO:0000256" key="1">
    <source>
        <dbReference type="SAM" id="MobiDB-lite"/>
    </source>
</evidence>
<dbReference type="Gene3D" id="2.130.10.10">
    <property type="entry name" value="YVTN repeat-like/Quinoprotein amine dehydrogenase"/>
    <property type="match status" value="1"/>
</dbReference>
<feature type="compositionally biased region" description="Acidic residues" evidence="1">
    <location>
        <begin position="196"/>
        <end position="214"/>
    </location>
</feature>
<organism evidence="4 6">
    <name type="scientific">Plasmodiophora brassicae</name>
    <name type="common">Clubroot disease agent</name>
    <dbReference type="NCBI Taxonomy" id="37360"/>
    <lineage>
        <taxon>Eukaryota</taxon>
        <taxon>Sar</taxon>
        <taxon>Rhizaria</taxon>
        <taxon>Endomyxa</taxon>
        <taxon>Phytomyxea</taxon>
        <taxon>Plasmodiophorida</taxon>
        <taxon>Plasmodiophoridae</taxon>
        <taxon>Plasmodiophora</taxon>
    </lineage>
</organism>
<dbReference type="Pfam" id="PF17747">
    <property type="entry name" value="VID27_PH"/>
    <property type="match status" value="1"/>
</dbReference>
<proteinExistence type="predicted"/>
<keyword evidence="6" id="KW-1185">Reference proteome</keyword>
<evidence type="ECO:0008006" key="8">
    <source>
        <dbReference type="Google" id="ProtNLM"/>
    </source>
</evidence>
<dbReference type="EMBL" id="OVEO01000002">
    <property type="protein sequence ID" value="SPQ94410.1"/>
    <property type="molecule type" value="Genomic_DNA"/>
</dbReference>